<dbReference type="RefSeq" id="WP_101713941.1">
    <property type="nucleotide sequence ID" value="NZ_CP026100.1"/>
</dbReference>
<dbReference type="InterPro" id="IPR000160">
    <property type="entry name" value="GGDEF_dom"/>
</dbReference>
<dbReference type="Proteomes" id="UP000281192">
    <property type="component" value="Chromosome"/>
</dbReference>
<dbReference type="GO" id="GO:0043709">
    <property type="term" value="P:cell adhesion involved in single-species biofilm formation"/>
    <property type="evidence" value="ECO:0007669"/>
    <property type="project" value="TreeGrafter"/>
</dbReference>
<dbReference type="InterPro" id="IPR043128">
    <property type="entry name" value="Rev_trsase/Diguanyl_cyclase"/>
</dbReference>
<evidence type="ECO:0000256" key="1">
    <source>
        <dbReference type="ARBA" id="ARBA00012528"/>
    </source>
</evidence>
<organism evidence="6 7">
    <name type="scientific">Caulobacter flavus</name>
    <dbReference type="NCBI Taxonomy" id="1679497"/>
    <lineage>
        <taxon>Bacteria</taxon>
        <taxon>Pseudomonadati</taxon>
        <taxon>Pseudomonadota</taxon>
        <taxon>Alphaproteobacteria</taxon>
        <taxon>Caulobacterales</taxon>
        <taxon>Caulobacteraceae</taxon>
        <taxon>Caulobacter</taxon>
    </lineage>
</organism>
<name>A0A2N5CRJ8_9CAUL</name>
<dbReference type="EMBL" id="CP026100">
    <property type="protein sequence ID" value="AYV46346.1"/>
    <property type="molecule type" value="Genomic_DNA"/>
</dbReference>
<evidence type="ECO:0000256" key="3">
    <source>
        <dbReference type="SAM" id="Coils"/>
    </source>
</evidence>
<dbReference type="GO" id="GO:1902201">
    <property type="term" value="P:negative regulation of bacterial-type flagellum-dependent cell motility"/>
    <property type="evidence" value="ECO:0007669"/>
    <property type="project" value="TreeGrafter"/>
</dbReference>
<evidence type="ECO:0000259" key="4">
    <source>
        <dbReference type="PROSITE" id="PS50887"/>
    </source>
</evidence>
<protein>
    <recommendedName>
        <fullName evidence="1">diguanylate cyclase</fullName>
        <ecNumber evidence="1">2.7.7.65</ecNumber>
    </recommendedName>
</protein>
<dbReference type="GO" id="GO:0005886">
    <property type="term" value="C:plasma membrane"/>
    <property type="evidence" value="ECO:0007669"/>
    <property type="project" value="TreeGrafter"/>
</dbReference>
<accession>A0A2N5CRJ8</accession>
<dbReference type="PROSITE" id="PS50887">
    <property type="entry name" value="GGDEF"/>
    <property type="match status" value="1"/>
</dbReference>
<feature type="coiled-coil region" evidence="3">
    <location>
        <begin position="56"/>
        <end position="83"/>
    </location>
</feature>
<feature type="domain" description="GGDEF" evidence="4">
    <location>
        <begin position="114"/>
        <end position="241"/>
    </location>
</feature>
<keyword evidence="8" id="KW-1185">Reference proteome</keyword>
<evidence type="ECO:0000256" key="2">
    <source>
        <dbReference type="ARBA" id="ARBA00034247"/>
    </source>
</evidence>
<reference evidence="5 8" key="2">
    <citation type="submission" date="2018-01" db="EMBL/GenBank/DDBJ databases">
        <title>Complete genome sequence of Caulobacter flavus RHGG3.</title>
        <authorList>
            <person name="Yang E."/>
        </authorList>
    </citation>
    <scope>NUCLEOTIDE SEQUENCE [LARGE SCALE GENOMIC DNA]</scope>
    <source>
        <strain evidence="5 8">RHGG3</strain>
    </source>
</reference>
<proteinExistence type="predicted"/>
<dbReference type="SUPFAM" id="SSF55073">
    <property type="entry name" value="Nucleotide cyclase"/>
    <property type="match status" value="1"/>
</dbReference>
<gene>
    <name evidence="5" type="ORF">C1707_08790</name>
    <name evidence="6" type="ORF">CFHF_15710</name>
</gene>
<dbReference type="NCBIfam" id="TIGR00254">
    <property type="entry name" value="GGDEF"/>
    <property type="match status" value="1"/>
</dbReference>
<dbReference type="Gene3D" id="3.30.70.270">
    <property type="match status" value="1"/>
</dbReference>
<evidence type="ECO:0000313" key="8">
    <source>
        <dbReference type="Proteomes" id="UP000281192"/>
    </source>
</evidence>
<dbReference type="InterPro" id="IPR029787">
    <property type="entry name" value="Nucleotide_cyclase"/>
</dbReference>
<dbReference type="PANTHER" id="PTHR45138">
    <property type="entry name" value="REGULATORY COMPONENTS OF SENSORY TRANSDUCTION SYSTEM"/>
    <property type="match status" value="1"/>
</dbReference>
<dbReference type="EMBL" id="PJRQ01000032">
    <property type="protein sequence ID" value="PLR12015.1"/>
    <property type="molecule type" value="Genomic_DNA"/>
</dbReference>
<dbReference type="OrthoDB" id="9812260at2"/>
<keyword evidence="3" id="KW-0175">Coiled coil</keyword>
<dbReference type="Proteomes" id="UP000234483">
    <property type="component" value="Unassembled WGS sequence"/>
</dbReference>
<dbReference type="InterPro" id="IPR050469">
    <property type="entry name" value="Diguanylate_Cyclase"/>
</dbReference>
<sequence>MKISGARTETFSAIRRRALADAAGVSAAPRGSVPVDKAGFLGLEPADLTPKVQAALQTLMSEVEDLRTEVSRLKYRLNEAETLADMDVLAPVLNRRAFLREVRRVSAFAQRYGSPASLVFFDLDNFKAVNDRFGHAAGDSALKAVAERLLANVRESDIVGRMGGDEFAVLLVQADKATAEMKGESLASAIRGVPVQFGEWSAPLHVSFGVREIEAGAEPEVSLAEADAAMFLKKRTRVNAG</sequence>
<dbReference type="Pfam" id="PF00990">
    <property type="entry name" value="GGDEF"/>
    <property type="match status" value="1"/>
</dbReference>
<dbReference type="PANTHER" id="PTHR45138:SF9">
    <property type="entry name" value="DIGUANYLATE CYCLASE DGCM-RELATED"/>
    <property type="match status" value="1"/>
</dbReference>
<evidence type="ECO:0000313" key="7">
    <source>
        <dbReference type="Proteomes" id="UP000234483"/>
    </source>
</evidence>
<reference evidence="6 7" key="1">
    <citation type="submission" date="2017-12" db="EMBL/GenBank/DDBJ databases">
        <title>The genome sequence of Caulobacter flavus CGMCC1 15093.</title>
        <authorList>
            <person name="Gao J."/>
            <person name="Mao X."/>
            <person name="Sun J."/>
        </authorList>
    </citation>
    <scope>NUCLEOTIDE SEQUENCE [LARGE SCALE GENOMIC DNA]</scope>
    <source>
        <strain evidence="6 7">CGMCC1 15093</strain>
    </source>
</reference>
<evidence type="ECO:0000313" key="5">
    <source>
        <dbReference type="EMBL" id="AYV46346.1"/>
    </source>
</evidence>
<dbReference type="GO" id="GO:0052621">
    <property type="term" value="F:diguanylate cyclase activity"/>
    <property type="evidence" value="ECO:0007669"/>
    <property type="project" value="UniProtKB-EC"/>
</dbReference>
<dbReference type="KEGG" id="cfh:C1707_08790"/>
<dbReference type="CDD" id="cd01949">
    <property type="entry name" value="GGDEF"/>
    <property type="match status" value="1"/>
</dbReference>
<comment type="catalytic activity">
    <reaction evidence="2">
        <text>2 GTP = 3',3'-c-di-GMP + 2 diphosphate</text>
        <dbReference type="Rhea" id="RHEA:24898"/>
        <dbReference type="ChEBI" id="CHEBI:33019"/>
        <dbReference type="ChEBI" id="CHEBI:37565"/>
        <dbReference type="ChEBI" id="CHEBI:58805"/>
        <dbReference type="EC" id="2.7.7.65"/>
    </reaction>
</comment>
<dbReference type="EC" id="2.7.7.65" evidence="1"/>
<dbReference type="SMART" id="SM00267">
    <property type="entry name" value="GGDEF"/>
    <property type="match status" value="1"/>
</dbReference>
<dbReference type="AlphaFoldDB" id="A0A2N5CRJ8"/>
<evidence type="ECO:0000313" key="6">
    <source>
        <dbReference type="EMBL" id="PLR12015.1"/>
    </source>
</evidence>